<protein>
    <submittedName>
        <fullName evidence="2">DNA polymerase III subunit epsilon</fullName>
    </submittedName>
</protein>
<dbReference type="OrthoDB" id="190275at2"/>
<dbReference type="InterPro" id="IPR013520">
    <property type="entry name" value="Ribonucl_H"/>
</dbReference>
<feature type="domain" description="Exonuclease" evidence="1">
    <location>
        <begin position="4"/>
        <end position="188"/>
    </location>
</feature>
<dbReference type="InterPro" id="IPR012337">
    <property type="entry name" value="RNaseH-like_sf"/>
</dbReference>
<name>A0A7T4EFU6_9CORY</name>
<dbReference type="Gene3D" id="3.30.420.10">
    <property type="entry name" value="Ribonuclease H-like superfamily/Ribonuclease H"/>
    <property type="match status" value="1"/>
</dbReference>
<evidence type="ECO:0000313" key="3">
    <source>
        <dbReference type="Proteomes" id="UP000596145"/>
    </source>
</evidence>
<dbReference type="GeneID" id="92759056"/>
<dbReference type="InterPro" id="IPR036397">
    <property type="entry name" value="RNaseH_sf"/>
</dbReference>
<dbReference type="GO" id="GO:0003676">
    <property type="term" value="F:nucleic acid binding"/>
    <property type="evidence" value="ECO:0007669"/>
    <property type="project" value="InterPro"/>
</dbReference>
<dbReference type="Proteomes" id="UP000596145">
    <property type="component" value="Chromosome"/>
</dbReference>
<evidence type="ECO:0000313" key="2">
    <source>
        <dbReference type="EMBL" id="QQB46618.1"/>
    </source>
</evidence>
<sequence length="312" mass="34550">MQDPFIALTIQTTGLHPSTARIVTIDAVTFDAEGTPVDTFFTMVNPVTDPGPRHLHGVPRAEVEAARPFGHFLKKLCTLLDGRTLITHNAPQTWGFIVSESKRTLKARRRKRGGRRRRGVGHVPRSVAVVDTLGAARREGIFVTDTRLRSLAHQLGYNVSEKASISRAQQPAAELTREDTLLLARLFFERFRDTHAVSDPKELKADRFGLQRSLIRVDAAAAAKKPNPGQFAGELKPGMEVVVAPEIARDPDDIIHAVVDGELAYSEKVTRTTSLVVCNEKRPRRGKGMHAHRKGIPLITDEEFLRLASMNP</sequence>
<dbReference type="CDD" id="cd06127">
    <property type="entry name" value="DEDDh"/>
    <property type="match status" value="1"/>
</dbReference>
<proteinExistence type="predicted"/>
<reference evidence="2 3" key="1">
    <citation type="submission" date="2020-12" db="EMBL/GenBank/DDBJ databases">
        <title>FDA dAtabase for Regulatory Grade micrObial Sequences (FDA-ARGOS): Supporting development and validation of Infectious Disease Dx tests.</title>
        <authorList>
            <person name="Sproer C."/>
            <person name="Gronow S."/>
            <person name="Severitt S."/>
            <person name="Schroder I."/>
            <person name="Tallon L."/>
            <person name="Sadzewicz L."/>
            <person name="Zhao X."/>
            <person name="Boylan J."/>
            <person name="Ott S."/>
            <person name="Bowen H."/>
            <person name="Vavikolanu K."/>
            <person name="Mehta A."/>
            <person name="Aluvathingal J."/>
            <person name="Nadendla S."/>
            <person name="Lowell S."/>
            <person name="Myers T."/>
            <person name="Yan Y."/>
            <person name="Sichtig H."/>
        </authorList>
    </citation>
    <scope>NUCLEOTIDE SEQUENCE [LARGE SCALE GENOMIC DNA]</scope>
    <source>
        <strain evidence="2 3">FDAARGOS_1053</strain>
    </source>
</reference>
<dbReference type="RefSeq" id="WP_084036023.1">
    <property type="nucleotide sequence ID" value="NZ_CP066007.1"/>
</dbReference>
<accession>A0A7T4EFU6</accession>
<dbReference type="SUPFAM" id="SSF53098">
    <property type="entry name" value="Ribonuclease H-like"/>
    <property type="match status" value="1"/>
</dbReference>
<dbReference type="AlphaFoldDB" id="A0A7T4EFU6"/>
<evidence type="ECO:0000259" key="1">
    <source>
        <dbReference type="SMART" id="SM00479"/>
    </source>
</evidence>
<gene>
    <name evidence="2" type="ORF">I6I10_01300</name>
</gene>
<dbReference type="EMBL" id="CP066007">
    <property type="protein sequence ID" value="QQB46618.1"/>
    <property type="molecule type" value="Genomic_DNA"/>
</dbReference>
<dbReference type="SMART" id="SM00479">
    <property type="entry name" value="EXOIII"/>
    <property type="match status" value="1"/>
</dbReference>
<dbReference type="GO" id="GO:0004527">
    <property type="term" value="F:exonuclease activity"/>
    <property type="evidence" value="ECO:0007669"/>
    <property type="project" value="UniProtKB-ARBA"/>
</dbReference>
<organism evidence="2 3">
    <name type="scientific">Corynebacterium glucuronolyticum</name>
    <dbReference type="NCBI Taxonomy" id="39791"/>
    <lineage>
        <taxon>Bacteria</taxon>
        <taxon>Bacillati</taxon>
        <taxon>Actinomycetota</taxon>
        <taxon>Actinomycetes</taxon>
        <taxon>Mycobacteriales</taxon>
        <taxon>Corynebacteriaceae</taxon>
        <taxon>Corynebacterium</taxon>
    </lineage>
</organism>